<feature type="region of interest" description="Disordered" evidence="1">
    <location>
        <begin position="159"/>
        <end position="291"/>
    </location>
</feature>
<reference evidence="2" key="1">
    <citation type="submission" date="2021-02" db="EMBL/GenBank/DDBJ databases">
        <authorList>
            <person name="Nowell W R."/>
        </authorList>
    </citation>
    <scope>NUCLEOTIDE SEQUENCE</scope>
</reference>
<feature type="compositionally biased region" description="Polar residues" evidence="1">
    <location>
        <begin position="281"/>
        <end position="291"/>
    </location>
</feature>
<evidence type="ECO:0000313" key="2">
    <source>
        <dbReference type="EMBL" id="CAF0908805.1"/>
    </source>
</evidence>
<comment type="caution">
    <text evidence="2">The sequence shown here is derived from an EMBL/GenBank/DDBJ whole genome shotgun (WGS) entry which is preliminary data.</text>
</comment>
<dbReference type="AlphaFoldDB" id="A0A814A6T3"/>
<proteinExistence type="predicted"/>
<dbReference type="EMBL" id="CAJNOL010000175">
    <property type="protein sequence ID" value="CAF0908805.1"/>
    <property type="molecule type" value="Genomic_DNA"/>
</dbReference>
<organism evidence="2 3">
    <name type="scientific">Rotaria sordida</name>
    <dbReference type="NCBI Taxonomy" id="392033"/>
    <lineage>
        <taxon>Eukaryota</taxon>
        <taxon>Metazoa</taxon>
        <taxon>Spiralia</taxon>
        <taxon>Gnathifera</taxon>
        <taxon>Rotifera</taxon>
        <taxon>Eurotatoria</taxon>
        <taxon>Bdelloidea</taxon>
        <taxon>Philodinida</taxon>
        <taxon>Philodinidae</taxon>
        <taxon>Rotaria</taxon>
    </lineage>
</organism>
<sequence length="291" mass="33296">MNYPYPTSPYMPTTMAQAMQALMTGNPLPPNCFVVAIPMEQAQQMFPQLMMNYVSGGSAKVFSQPSSYYGQLYQPQPGQYPNNQQSNALVPYSNYHSQGYHQNYNYPMVPYVDYNNQSKRKDHYGKNYRSEPHSNVYNSSSFDSHMNNLSWSRIFGHHHPHVKQRQHEQGAIGYEQKPTSSKQQQQQQQQQQQTYTTHSLTLSSLTSTSSSSTTSDESIRRVTVSTKQPVELSSSKQQQTKGSLPFKYSSDFVPGNEKQKLQKSNRRDTHLKSDDVFFVKTAQQSQPSSRK</sequence>
<evidence type="ECO:0000313" key="3">
    <source>
        <dbReference type="Proteomes" id="UP000663870"/>
    </source>
</evidence>
<name>A0A814A6T3_9BILA</name>
<keyword evidence="3" id="KW-1185">Reference proteome</keyword>
<feature type="compositionally biased region" description="Low complexity" evidence="1">
    <location>
        <begin position="179"/>
        <end position="215"/>
    </location>
</feature>
<dbReference type="Proteomes" id="UP000663870">
    <property type="component" value="Unassembled WGS sequence"/>
</dbReference>
<evidence type="ECO:0000256" key="1">
    <source>
        <dbReference type="SAM" id="MobiDB-lite"/>
    </source>
</evidence>
<accession>A0A814A6T3</accession>
<feature type="compositionally biased region" description="Polar residues" evidence="1">
    <location>
        <begin position="223"/>
        <end position="242"/>
    </location>
</feature>
<gene>
    <name evidence="2" type="ORF">JXQ802_LOCUS9533</name>
</gene>
<feature type="compositionally biased region" description="Basic and acidic residues" evidence="1">
    <location>
        <begin position="257"/>
        <end position="277"/>
    </location>
</feature>
<protein>
    <submittedName>
        <fullName evidence="2">Uncharacterized protein</fullName>
    </submittedName>
</protein>